<protein>
    <submittedName>
        <fullName evidence="1">Uncharacterized protein</fullName>
    </submittedName>
</protein>
<dbReference type="PANTHER" id="PTHR30121:SF6">
    <property type="entry name" value="SLR6007 PROTEIN"/>
    <property type="match status" value="1"/>
</dbReference>
<comment type="caution">
    <text evidence="1">The sequence shown here is derived from an EMBL/GenBank/DDBJ whole genome shotgun (WGS) entry which is preliminary data.</text>
</comment>
<proteinExistence type="predicted"/>
<gene>
    <name evidence="1" type="ORF">BHU72_14700</name>
</gene>
<organism evidence="1 2">
    <name type="scientific">Desulfuribacillus stibiiarsenatis</name>
    <dbReference type="NCBI Taxonomy" id="1390249"/>
    <lineage>
        <taxon>Bacteria</taxon>
        <taxon>Bacillati</taxon>
        <taxon>Bacillota</taxon>
        <taxon>Desulfuribacillia</taxon>
        <taxon>Desulfuribacillales</taxon>
        <taxon>Desulfuribacillaceae</taxon>
        <taxon>Desulfuribacillus</taxon>
    </lineage>
</organism>
<dbReference type="Proteomes" id="UP000095255">
    <property type="component" value="Unassembled WGS sequence"/>
</dbReference>
<dbReference type="AlphaFoldDB" id="A0A1E5L7N8"/>
<dbReference type="Gene3D" id="3.40.50.300">
    <property type="entry name" value="P-loop containing nucleotide triphosphate hydrolases"/>
    <property type="match status" value="2"/>
</dbReference>
<dbReference type="Pfam" id="PF12846">
    <property type="entry name" value="AAA_10"/>
    <property type="match status" value="1"/>
</dbReference>
<sequence length="819" mass="93874">MWPDYQFSQDNIMVTRRWETKGMLDAWAFYKLERFNYDFAEDEEKHAFRKTMSRIIDNAKSEGQILMLPTVAKADEPIDQWASMSKAYDIGAFVTKYYDRQKKVLRDRYSARYQPYLIVNLYEVEIEDEFNRIANRYTGDNFKDRLINGSKDLWNRYLKTIEGNAWISQADWQEILNKEKSLKNRLSRFCRLDACDQKEIEWLVARNLYKGIGEPKLLSELRDWTIPFEVQDDLYRPTRTLRFLMNGDTEFKNRHVEVKQLAGTAYQMYFTLSEIPTDGLEFPGQEFLYHALQAEYPVDISVKFKPIKDKKVRKKLKNIRLDIDDQEEMSGDSSDDQFNDVQEFESEIKKSSESVMMASFSFGLNSHNLEELQENADNFMSHMETCNVQVVNPFGDQERHFVDFLPCTSLVVAEDFHHCCFPDAIAGGMANASMNVGDPYGIYIGWNGSLGAPVFTQYPLLPSHGMSGGAAAFGPPGSGKSVVMNLKGIETVYHGGRALFFDPKGDRTFWDKAIPGLQGKASVANFGGKEAESDRGKFDPFRLYPDNPMKAMSIFSDSWQFLLDLEAGDMRVTALEESAQLLKEMPMDERNTSALLDRYQDIYKKEQVTKPEYGQLYRQIKAKADHPLVGLLVGNGSEIPFSTDYLLTVIQVHGLSFPDPEAGGNMDLSSEQRISLACFMGIMGFAFKFLEQRDILNFVGLDEIWSISRIPKGKQFVSKLNREGRALKNLVFMATQEPQDLKGLEQYLNNIYIYKQKGTKNAGDACDMLGIPNTEANRSTVLSLEKYHCLFRDQHERVSQVRIEITDPDLLKAFDTTPI</sequence>
<dbReference type="PANTHER" id="PTHR30121">
    <property type="entry name" value="UNCHARACTERIZED PROTEIN YJGR-RELATED"/>
    <property type="match status" value="1"/>
</dbReference>
<dbReference type="RefSeq" id="WP_069701600.1">
    <property type="nucleotide sequence ID" value="NZ_MJAT01000009.1"/>
</dbReference>
<dbReference type="OrthoDB" id="1647424at2"/>
<evidence type="ECO:0000313" key="1">
    <source>
        <dbReference type="EMBL" id="OEH85999.1"/>
    </source>
</evidence>
<name>A0A1E5L7N8_9FIRM</name>
<dbReference type="InterPro" id="IPR027417">
    <property type="entry name" value="P-loop_NTPase"/>
</dbReference>
<dbReference type="EMBL" id="MJAT01000009">
    <property type="protein sequence ID" value="OEH85999.1"/>
    <property type="molecule type" value="Genomic_DNA"/>
</dbReference>
<dbReference type="InterPro" id="IPR051162">
    <property type="entry name" value="T4SS_component"/>
</dbReference>
<keyword evidence="2" id="KW-1185">Reference proteome</keyword>
<accession>A0A1E5L7N8</accession>
<dbReference type="SUPFAM" id="SSF52540">
    <property type="entry name" value="P-loop containing nucleoside triphosphate hydrolases"/>
    <property type="match status" value="1"/>
</dbReference>
<dbReference type="STRING" id="1390249.BHU72_14700"/>
<evidence type="ECO:0000313" key="2">
    <source>
        <dbReference type="Proteomes" id="UP000095255"/>
    </source>
</evidence>
<reference evidence="1 2" key="1">
    <citation type="submission" date="2016-09" db="EMBL/GenBank/DDBJ databases">
        <title>Desulfuribacillus arsenicus sp. nov., an obligately anaerobic, dissimilatory arsenic- and antimonate-reducing bacterium isolated from anoxic sediments.</title>
        <authorList>
            <person name="Abin C.A."/>
            <person name="Hollibaugh J.T."/>
        </authorList>
    </citation>
    <scope>NUCLEOTIDE SEQUENCE [LARGE SCALE GENOMIC DNA]</scope>
    <source>
        <strain evidence="1 2">MLFW-2</strain>
    </source>
</reference>